<dbReference type="PANTHER" id="PTHR39087:SF2">
    <property type="entry name" value="UPF0104 MEMBRANE PROTEIN MJ1595"/>
    <property type="match status" value="1"/>
</dbReference>
<accession>A0A238IXW9</accession>
<gene>
    <name evidence="7" type="ORF">BOA8489_00803</name>
</gene>
<evidence type="ECO:0000256" key="5">
    <source>
        <dbReference type="ARBA" id="ARBA00023136"/>
    </source>
</evidence>
<evidence type="ECO:0000256" key="3">
    <source>
        <dbReference type="ARBA" id="ARBA00022692"/>
    </source>
</evidence>
<reference evidence="7 8" key="1">
    <citation type="submission" date="2017-05" db="EMBL/GenBank/DDBJ databases">
        <authorList>
            <person name="Song R."/>
            <person name="Chenine A.L."/>
            <person name="Ruprecht R.M."/>
        </authorList>
    </citation>
    <scope>NUCLEOTIDE SEQUENCE [LARGE SCALE GENOMIC DNA]</scope>
    <source>
        <strain evidence="7 8">CECT 8489</strain>
    </source>
</reference>
<feature type="transmembrane region" description="Helical" evidence="6">
    <location>
        <begin position="243"/>
        <end position="266"/>
    </location>
</feature>
<dbReference type="InterPro" id="IPR022791">
    <property type="entry name" value="L-PG_synthase/AglD"/>
</dbReference>
<feature type="transmembrane region" description="Helical" evidence="6">
    <location>
        <begin position="216"/>
        <end position="237"/>
    </location>
</feature>
<dbReference type="PANTHER" id="PTHR39087">
    <property type="entry name" value="UPF0104 MEMBRANE PROTEIN MJ1595"/>
    <property type="match status" value="1"/>
</dbReference>
<dbReference type="Proteomes" id="UP000201838">
    <property type="component" value="Unassembled WGS sequence"/>
</dbReference>
<keyword evidence="3 6" id="KW-0812">Transmembrane</keyword>
<evidence type="ECO:0000313" key="7">
    <source>
        <dbReference type="EMBL" id="SMX22705.1"/>
    </source>
</evidence>
<organism evidence="7 8">
    <name type="scientific">Boseongicola aestuarii</name>
    <dbReference type="NCBI Taxonomy" id="1470561"/>
    <lineage>
        <taxon>Bacteria</taxon>
        <taxon>Pseudomonadati</taxon>
        <taxon>Pseudomonadota</taxon>
        <taxon>Alphaproteobacteria</taxon>
        <taxon>Rhodobacterales</taxon>
        <taxon>Paracoccaceae</taxon>
        <taxon>Boseongicola</taxon>
    </lineage>
</organism>
<dbReference type="EMBL" id="FXXQ01000002">
    <property type="protein sequence ID" value="SMX22705.1"/>
    <property type="molecule type" value="Genomic_DNA"/>
</dbReference>
<evidence type="ECO:0000256" key="1">
    <source>
        <dbReference type="ARBA" id="ARBA00004651"/>
    </source>
</evidence>
<dbReference type="NCBIfam" id="TIGR00374">
    <property type="entry name" value="flippase-like domain"/>
    <property type="match status" value="1"/>
</dbReference>
<proteinExistence type="predicted"/>
<feature type="transmembrane region" description="Helical" evidence="6">
    <location>
        <begin position="25"/>
        <end position="45"/>
    </location>
</feature>
<feature type="transmembrane region" description="Helical" evidence="6">
    <location>
        <begin position="305"/>
        <end position="326"/>
    </location>
</feature>
<feature type="transmembrane region" description="Helical" evidence="6">
    <location>
        <begin position="278"/>
        <end position="299"/>
    </location>
</feature>
<feature type="transmembrane region" description="Helical" evidence="6">
    <location>
        <begin position="57"/>
        <end position="76"/>
    </location>
</feature>
<name>A0A238IXW9_9RHOB</name>
<comment type="subcellular location">
    <subcellularLocation>
        <location evidence="1">Cell membrane</location>
        <topology evidence="1">Multi-pass membrane protein</topology>
    </subcellularLocation>
</comment>
<keyword evidence="4 6" id="KW-1133">Transmembrane helix</keyword>
<protein>
    <recommendedName>
        <fullName evidence="9">Flippase-like domain-containing protein</fullName>
    </recommendedName>
</protein>
<dbReference type="Pfam" id="PF03706">
    <property type="entry name" value="LPG_synthase_TM"/>
    <property type="match status" value="1"/>
</dbReference>
<feature type="transmembrane region" description="Helical" evidence="6">
    <location>
        <begin position="146"/>
        <end position="179"/>
    </location>
</feature>
<keyword evidence="8" id="KW-1185">Reference proteome</keyword>
<sequence length="335" mass="35132">MAMSNVSPPPHVAGTAQPSRRLRDLLLIGSLVALVLAGLIGLAVATGWQETIAAVRNLSIIEIIALLALSLVNYGLRGVRWHLFANRLGLPTGLTQDLRHFLGGFAMSVTPGRIGELVRMRWLQRETGWPFDKTAPLVLVDRASDLAAMAILLALALAFSTTGVAGGAPVAILALIAAFIATRPRLMRAAGDASHVASARRFPRLFARVRRAAKSLTAFQGPTVLLAAGALGVIGWLAEGWAFHLLLVWMGAEIGFWTAVGIFVFATLAGGLTGAPGGLGGAEAAMVALLVGSGTPLEIALPATLIIRLTTLWFAIAIGLLVFPLAERHSKMSTP</sequence>
<evidence type="ECO:0008006" key="9">
    <source>
        <dbReference type="Google" id="ProtNLM"/>
    </source>
</evidence>
<dbReference type="GO" id="GO:0005886">
    <property type="term" value="C:plasma membrane"/>
    <property type="evidence" value="ECO:0007669"/>
    <property type="project" value="UniProtKB-SubCell"/>
</dbReference>
<evidence type="ECO:0000256" key="4">
    <source>
        <dbReference type="ARBA" id="ARBA00022989"/>
    </source>
</evidence>
<keyword evidence="5 6" id="KW-0472">Membrane</keyword>
<evidence type="ECO:0000256" key="2">
    <source>
        <dbReference type="ARBA" id="ARBA00022475"/>
    </source>
</evidence>
<keyword evidence="2" id="KW-1003">Cell membrane</keyword>
<evidence type="ECO:0000256" key="6">
    <source>
        <dbReference type="SAM" id="Phobius"/>
    </source>
</evidence>
<dbReference type="AlphaFoldDB" id="A0A238IXW9"/>
<evidence type="ECO:0000313" key="8">
    <source>
        <dbReference type="Proteomes" id="UP000201838"/>
    </source>
</evidence>